<protein>
    <submittedName>
        <fullName evidence="1">Uncharacterized protein</fullName>
    </submittedName>
</protein>
<sequence length="103" mass="11244">MDVAVMLKQENQAREVLWVCEASGDPELVALGRQYQRAATLEDEVVAAGGHAMQDTPWAKDTSGFGVSQPPEHVPTLTAAVIPRSVDKPAGWLNPASWLRRKH</sequence>
<evidence type="ECO:0000313" key="2">
    <source>
        <dbReference type="Proteomes" id="UP000267464"/>
    </source>
</evidence>
<name>A0A3N7HLW6_9BURK</name>
<evidence type="ECO:0000313" key="1">
    <source>
        <dbReference type="EMBL" id="RQP23094.1"/>
    </source>
</evidence>
<proteinExistence type="predicted"/>
<accession>A0A3N7HLW6</accession>
<gene>
    <name evidence="1" type="ORF">DZC73_18405</name>
</gene>
<reference evidence="1 2" key="1">
    <citation type="submission" date="2018-08" db="EMBL/GenBank/DDBJ databases">
        <authorList>
            <person name="Khan S.A."/>
            <person name="Jeon C.O."/>
            <person name="Chun B.H."/>
            <person name="Jeong S.E."/>
        </authorList>
    </citation>
    <scope>NUCLEOTIDE SEQUENCE [LARGE SCALE GENOMIC DNA]</scope>
    <source>
        <strain evidence="1 2">S-16</strain>
    </source>
</reference>
<dbReference type="Proteomes" id="UP000267464">
    <property type="component" value="Unassembled WGS sequence"/>
</dbReference>
<dbReference type="EMBL" id="QUSW01000005">
    <property type="protein sequence ID" value="RQP23094.1"/>
    <property type="molecule type" value="Genomic_DNA"/>
</dbReference>
<keyword evidence="2" id="KW-1185">Reference proteome</keyword>
<dbReference type="AlphaFoldDB" id="A0A3N7HLW6"/>
<comment type="caution">
    <text evidence="1">The sequence shown here is derived from an EMBL/GenBank/DDBJ whole genome shotgun (WGS) entry which is preliminary data.</text>
</comment>
<reference evidence="1 2" key="2">
    <citation type="submission" date="2018-12" db="EMBL/GenBank/DDBJ databases">
        <title>Rhizobacter gummiphilus sp. nov., a rubber-degrading bacterium isolated from the soil of a botanical garden in Japan.</title>
        <authorList>
            <person name="Shunsuke S.S."/>
        </authorList>
    </citation>
    <scope>NUCLEOTIDE SEQUENCE [LARGE SCALE GENOMIC DNA]</scope>
    <source>
        <strain evidence="1 2">S-16</strain>
    </source>
</reference>
<organism evidence="1 2">
    <name type="scientific">Piscinibacter terrae</name>
    <dbReference type="NCBI Taxonomy" id="2496871"/>
    <lineage>
        <taxon>Bacteria</taxon>
        <taxon>Pseudomonadati</taxon>
        <taxon>Pseudomonadota</taxon>
        <taxon>Betaproteobacteria</taxon>
        <taxon>Burkholderiales</taxon>
        <taxon>Sphaerotilaceae</taxon>
        <taxon>Piscinibacter</taxon>
    </lineage>
</organism>